<dbReference type="SMART" id="SM00661">
    <property type="entry name" value="RPOL9"/>
    <property type="match status" value="1"/>
</dbReference>
<dbReference type="Gene3D" id="2.20.25.10">
    <property type="match status" value="2"/>
</dbReference>
<dbReference type="GO" id="GO:0003676">
    <property type="term" value="F:nucleic acid binding"/>
    <property type="evidence" value="ECO:0007669"/>
    <property type="project" value="InterPro"/>
</dbReference>
<dbReference type="SMART" id="SM00440">
    <property type="entry name" value="ZnF_C2C2"/>
    <property type="match status" value="1"/>
</dbReference>
<keyword evidence="5" id="KW-0862">Zinc</keyword>
<dbReference type="PROSITE" id="PS01030">
    <property type="entry name" value="RNA_POL_M_15KD"/>
    <property type="match status" value="1"/>
</dbReference>
<dbReference type="InterPro" id="IPR001529">
    <property type="entry name" value="Zn_ribbon_RPB9"/>
</dbReference>
<dbReference type="GO" id="GO:0006283">
    <property type="term" value="P:transcription-coupled nucleotide-excision repair"/>
    <property type="evidence" value="ECO:0007669"/>
    <property type="project" value="TreeGrafter"/>
</dbReference>
<dbReference type="SUPFAM" id="SSF57783">
    <property type="entry name" value="Zinc beta-ribbon"/>
    <property type="match status" value="2"/>
</dbReference>
<evidence type="ECO:0000259" key="10">
    <source>
        <dbReference type="PROSITE" id="PS51133"/>
    </source>
</evidence>
<name>A0A7R9BYL6_9CRUS</name>
<evidence type="ECO:0000256" key="7">
    <source>
        <dbReference type="ARBA" id="ARBA00023242"/>
    </source>
</evidence>
<evidence type="ECO:0000256" key="6">
    <source>
        <dbReference type="ARBA" id="ARBA00023163"/>
    </source>
</evidence>
<evidence type="ECO:0000313" key="11">
    <source>
        <dbReference type="EMBL" id="CAD7283079.1"/>
    </source>
</evidence>
<keyword evidence="6 9" id="KW-0804">Transcription</keyword>
<evidence type="ECO:0000256" key="2">
    <source>
        <dbReference type="ARBA" id="ARBA00022478"/>
    </source>
</evidence>
<keyword evidence="2 9" id="KW-0240">DNA-directed RNA polymerase</keyword>
<evidence type="ECO:0000313" key="12">
    <source>
        <dbReference type="Proteomes" id="UP000678499"/>
    </source>
</evidence>
<comment type="subcellular location">
    <subcellularLocation>
        <location evidence="1">Nucleus</location>
        <location evidence="1">Nucleolus</location>
    </subcellularLocation>
</comment>
<gene>
    <name evidence="11" type="ORF">NMOB1V02_LOCUS10697</name>
</gene>
<dbReference type="PROSITE" id="PS51133">
    <property type="entry name" value="ZF_TFIIS_2"/>
    <property type="match status" value="1"/>
</dbReference>
<evidence type="ECO:0000256" key="5">
    <source>
        <dbReference type="ARBA" id="ARBA00022833"/>
    </source>
</evidence>
<dbReference type="AlphaFoldDB" id="A0A7R9BYL6"/>
<dbReference type="InterPro" id="IPR012164">
    <property type="entry name" value="Rpa12/Rpb9/Rpc10/TFS"/>
</dbReference>
<dbReference type="InterPro" id="IPR001222">
    <property type="entry name" value="Znf_TFIIS"/>
</dbReference>
<dbReference type="Pfam" id="PF02150">
    <property type="entry name" value="Zn_ribbon_RPB9"/>
    <property type="match status" value="1"/>
</dbReference>
<dbReference type="InterPro" id="IPR034012">
    <property type="entry name" value="Zn_ribbon_RPB9_C"/>
</dbReference>
<dbReference type="EMBL" id="CAJPEX010004771">
    <property type="protein sequence ID" value="CAG0923231.1"/>
    <property type="molecule type" value="Genomic_DNA"/>
</dbReference>
<dbReference type="Proteomes" id="UP000678499">
    <property type="component" value="Unassembled WGS sequence"/>
</dbReference>
<dbReference type="GO" id="GO:0006367">
    <property type="term" value="P:transcription initiation at RNA polymerase II promoter"/>
    <property type="evidence" value="ECO:0007669"/>
    <property type="project" value="TreeGrafter"/>
</dbReference>
<reference evidence="11" key="1">
    <citation type="submission" date="2020-11" db="EMBL/GenBank/DDBJ databases">
        <authorList>
            <person name="Tran Van P."/>
        </authorList>
    </citation>
    <scope>NUCLEOTIDE SEQUENCE</scope>
</reference>
<dbReference type="FunFam" id="2.20.25.10:FF:000004">
    <property type="entry name" value="DNA-directed RNA polymerase subunit"/>
    <property type="match status" value="1"/>
</dbReference>
<protein>
    <recommendedName>
        <fullName evidence="10">TFIIS-type domain-containing protein</fullName>
    </recommendedName>
</protein>
<dbReference type="GO" id="GO:0001193">
    <property type="term" value="P:maintenance of transcriptional fidelity during transcription elongation by RNA polymerase II"/>
    <property type="evidence" value="ECO:0007669"/>
    <property type="project" value="TreeGrafter"/>
</dbReference>
<sequence>MSGPGFVGIKFCQECNNMLYPKEDKENKVLMYACRNCEFKQPADNNCIYVNKIMHDVDELTQIVSDVISDPTLPRSAENPCPKCKHDEAVFFQAQTRRAEEEMKLYYVCTNANCTHREVFVMQNPAVWTLKASQGDDGVDAGFRSFRFDLAEDSSDLEVFTRKLIADDLPLKNVSFLMPCCEDAGQFVTAVEQTLDSWELSDFGNLSVRSLASPDFLVAAAKAQMVGVGTNTRDSKESASFSSQSRRLILRLRSTRLSTKNFPRKRCKLDSTKALFSIKFDLEKPTGTLSRKHLIELCGDIEFNFEFVYRKGGSGEILRLLPSADVLLGKAFHTHNRIIENVEGVECSLKPSDEEAEDFLEWLNDVDIFPQEEHSW</sequence>
<keyword evidence="12" id="KW-1185">Reference proteome</keyword>
<organism evidence="11">
    <name type="scientific">Notodromas monacha</name>
    <dbReference type="NCBI Taxonomy" id="399045"/>
    <lineage>
        <taxon>Eukaryota</taxon>
        <taxon>Metazoa</taxon>
        <taxon>Ecdysozoa</taxon>
        <taxon>Arthropoda</taxon>
        <taxon>Crustacea</taxon>
        <taxon>Oligostraca</taxon>
        <taxon>Ostracoda</taxon>
        <taxon>Podocopa</taxon>
        <taxon>Podocopida</taxon>
        <taxon>Cypridocopina</taxon>
        <taxon>Cypridoidea</taxon>
        <taxon>Cyprididae</taxon>
        <taxon>Notodromas</taxon>
    </lineage>
</organism>
<evidence type="ECO:0000256" key="1">
    <source>
        <dbReference type="ARBA" id="ARBA00004604"/>
    </source>
</evidence>
<dbReference type="OrthoDB" id="282270at2759"/>
<dbReference type="PANTHER" id="PTHR11239">
    <property type="entry name" value="DNA-DIRECTED RNA POLYMERASE"/>
    <property type="match status" value="1"/>
</dbReference>
<accession>A0A7R9BYL6</accession>
<dbReference type="CDD" id="cd10508">
    <property type="entry name" value="Zn-ribbon_RPB9"/>
    <property type="match status" value="1"/>
</dbReference>
<comment type="similarity">
    <text evidence="9">Belongs to the archaeal rpoM/eukaryotic RPA12/RPB9/RPC11 RNA polymerase family.</text>
</comment>
<keyword evidence="7" id="KW-0539">Nucleus</keyword>
<dbReference type="GO" id="GO:0008270">
    <property type="term" value="F:zinc ion binding"/>
    <property type="evidence" value="ECO:0007669"/>
    <property type="project" value="UniProtKB-KW"/>
</dbReference>
<dbReference type="InterPro" id="IPR019761">
    <property type="entry name" value="DNA-dir_RNA_pol-M_15_CS"/>
</dbReference>
<dbReference type="GO" id="GO:0005665">
    <property type="term" value="C:RNA polymerase II, core complex"/>
    <property type="evidence" value="ECO:0007669"/>
    <property type="project" value="TreeGrafter"/>
</dbReference>
<dbReference type="EMBL" id="OA886808">
    <property type="protein sequence ID" value="CAD7283079.1"/>
    <property type="molecule type" value="Genomic_DNA"/>
</dbReference>
<feature type="domain" description="TFIIS-type" evidence="10">
    <location>
        <begin position="77"/>
        <end position="119"/>
    </location>
</feature>
<proteinExistence type="inferred from homology"/>
<evidence type="ECO:0000256" key="4">
    <source>
        <dbReference type="ARBA" id="ARBA00022771"/>
    </source>
</evidence>
<dbReference type="PANTHER" id="PTHR11239:SF1">
    <property type="entry name" value="DNA-DIRECTED RNA POLYMERASE II SUBUNIT RPB9"/>
    <property type="match status" value="1"/>
</dbReference>
<keyword evidence="3 9" id="KW-0479">Metal-binding</keyword>
<keyword evidence="4 8" id="KW-0863">Zinc-finger</keyword>
<dbReference type="GO" id="GO:0003899">
    <property type="term" value="F:DNA-directed RNA polymerase activity"/>
    <property type="evidence" value="ECO:0007669"/>
    <property type="project" value="InterPro"/>
</dbReference>
<dbReference type="GO" id="GO:0005730">
    <property type="term" value="C:nucleolus"/>
    <property type="evidence" value="ECO:0007669"/>
    <property type="project" value="UniProtKB-SubCell"/>
</dbReference>
<evidence type="ECO:0000256" key="8">
    <source>
        <dbReference type="PROSITE-ProRule" id="PRU00472"/>
    </source>
</evidence>
<dbReference type="Pfam" id="PF01096">
    <property type="entry name" value="Zn_ribbon_TFIIS"/>
    <property type="match status" value="1"/>
</dbReference>
<evidence type="ECO:0000256" key="9">
    <source>
        <dbReference type="RuleBase" id="RU003474"/>
    </source>
</evidence>
<dbReference type="FunFam" id="2.20.25.10:FF:000009">
    <property type="entry name" value="DNA-directed RNA polymerase subunit"/>
    <property type="match status" value="1"/>
</dbReference>
<evidence type="ECO:0000256" key="3">
    <source>
        <dbReference type="ARBA" id="ARBA00022723"/>
    </source>
</evidence>